<feature type="transmembrane region" description="Helical" evidence="8">
    <location>
        <begin position="424"/>
        <end position="445"/>
    </location>
</feature>
<feature type="transmembrane region" description="Helical" evidence="8">
    <location>
        <begin position="297"/>
        <end position="324"/>
    </location>
</feature>
<feature type="transmembrane region" description="Helical" evidence="8">
    <location>
        <begin position="164"/>
        <end position="183"/>
    </location>
</feature>
<evidence type="ECO:0000256" key="5">
    <source>
        <dbReference type="ARBA" id="ARBA00022692"/>
    </source>
</evidence>
<evidence type="ECO:0000256" key="4">
    <source>
        <dbReference type="ARBA" id="ARBA00022519"/>
    </source>
</evidence>
<comment type="subcellular location">
    <subcellularLocation>
        <location evidence="1">Cell inner membrane</location>
        <topology evidence="1">Multi-pass membrane protein</topology>
    </subcellularLocation>
</comment>
<evidence type="ECO:0000259" key="9">
    <source>
        <dbReference type="PROSITE" id="PS50928"/>
    </source>
</evidence>
<keyword evidence="6 8" id="KW-1133">Transmembrane helix</keyword>
<evidence type="ECO:0000256" key="2">
    <source>
        <dbReference type="ARBA" id="ARBA00022448"/>
    </source>
</evidence>
<feature type="transmembrane region" description="Helical" evidence="8">
    <location>
        <begin position="594"/>
        <end position="613"/>
    </location>
</feature>
<keyword evidence="11" id="KW-1185">Reference proteome</keyword>
<dbReference type="PANTHER" id="PTHR43357:SF4">
    <property type="entry name" value="INNER MEMBRANE ABC TRANSPORTER PERMEASE PROTEIN YDCV"/>
    <property type="match status" value="1"/>
</dbReference>
<proteinExistence type="predicted"/>
<dbReference type="EMBL" id="CP063458">
    <property type="protein sequence ID" value="QOV91464.1"/>
    <property type="molecule type" value="Genomic_DNA"/>
</dbReference>
<evidence type="ECO:0000313" key="11">
    <source>
        <dbReference type="Proteomes" id="UP000593765"/>
    </source>
</evidence>
<evidence type="ECO:0000256" key="1">
    <source>
        <dbReference type="ARBA" id="ARBA00004429"/>
    </source>
</evidence>
<evidence type="ECO:0000313" key="10">
    <source>
        <dbReference type="EMBL" id="QOV91464.1"/>
    </source>
</evidence>
<keyword evidence="4" id="KW-0997">Cell inner membrane</keyword>
<dbReference type="InterPro" id="IPR000515">
    <property type="entry name" value="MetI-like"/>
</dbReference>
<keyword evidence="2" id="KW-0813">Transport</keyword>
<dbReference type="AlphaFoldDB" id="A0A7M2X1B8"/>
<protein>
    <recommendedName>
        <fullName evidence="9">ABC transmembrane type-1 domain-containing protein</fullName>
    </recommendedName>
</protein>
<keyword evidence="5 8" id="KW-0812">Transmembrane</keyword>
<dbReference type="SUPFAM" id="SSF161098">
    <property type="entry name" value="MetI-like"/>
    <property type="match status" value="2"/>
</dbReference>
<name>A0A7M2X1B8_9BACT</name>
<sequence length="630" mass="66993">MTRRLRLPSVLPLLAGLLLGVSSAVPLGWLLWQIATEPSTLQLLHPSAIRWDILARTCGYSAAAAVVATLLALPAGLLIGRRRSKLAGLAAFLLPLTLLLPSLMYAYGWAQFFRLMTEPMGRWLAAIDVSRPWLAGLGVSLVGQGADARMYLTNAGPADVARCIWSLATWLWPIPAAAIAWALGRADPAVRQQAQLDGATWRVALRQILPAAMIGMLAVWVLASQEFAVYEPTGVSVVATEVRMVFETGSFSSGSNPITAPMGGGFSAISSEAPPPSLAVTQTPVVAIADGQDVQQLAAAAAVATGVPMLLLTVVVGAIVVFACRRWSAEGDEIHEQEAWSAPASIPRSSFFVLHSSFRSRSDVTSTTGGGDKRRNGVGWNFLAVAAFAVIALTVGIPIVSMILRHQRSFHPVMIWQQSGELVAGSFLIAALAGMAAVVVGVAALVRKPRWILLLAISSFLVGGQLLAIALIRLYNRPHLGWIYNAPPVMVMAYLGRFGWLALLTAGATWSRPWRLLRQQAQLDGASAAGIAARVVLPLAWPLILGAGVLVLVLSLTEVPATVLAAPFRPPQIIPMLMTWVHTLESDPMIESSLLLAAVAMALSAVGVVLVRFGRRVAQPRLLDMGGIDE</sequence>
<organism evidence="10 11">
    <name type="scientific">Humisphaera borealis</name>
    <dbReference type="NCBI Taxonomy" id="2807512"/>
    <lineage>
        <taxon>Bacteria</taxon>
        <taxon>Pseudomonadati</taxon>
        <taxon>Planctomycetota</taxon>
        <taxon>Phycisphaerae</taxon>
        <taxon>Tepidisphaerales</taxon>
        <taxon>Tepidisphaeraceae</taxon>
        <taxon>Humisphaera</taxon>
    </lineage>
</organism>
<dbReference type="PANTHER" id="PTHR43357">
    <property type="entry name" value="INNER MEMBRANE ABC TRANSPORTER PERMEASE PROTEIN YDCV"/>
    <property type="match status" value="1"/>
</dbReference>
<dbReference type="PROSITE" id="PS50928">
    <property type="entry name" value="ABC_TM1"/>
    <property type="match status" value="1"/>
</dbReference>
<evidence type="ECO:0000256" key="8">
    <source>
        <dbReference type="SAM" id="Phobius"/>
    </source>
</evidence>
<dbReference type="Proteomes" id="UP000593765">
    <property type="component" value="Chromosome"/>
</dbReference>
<dbReference type="GO" id="GO:0005886">
    <property type="term" value="C:plasma membrane"/>
    <property type="evidence" value="ECO:0007669"/>
    <property type="project" value="UniProtKB-SubCell"/>
</dbReference>
<dbReference type="KEGG" id="hbs:IPV69_08955"/>
<dbReference type="InterPro" id="IPR035906">
    <property type="entry name" value="MetI-like_sf"/>
</dbReference>
<evidence type="ECO:0000256" key="3">
    <source>
        <dbReference type="ARBA" id="ARBA00022475"/>
    </source>
</evidence>
<dbReference type="RefSeq" id="WP_206294753.1">
    <property type="nucleotide sequence ID" value="NZ_CP063458.1"/>
</dbReference>
<feature type="transmembrane region" description="Helical" evidence="8">
    <location>
        <begin position="86"/>
        <end position="110"/>
    </location>
</feature>
<gene>
    <name evidence="10" type="ORF">IPV69_08955</name>
</gene>
<feature type="domain" description="ABC transmembrane type-1" evidence="9">
    <location>
        <begin position="423"/>
        <end position="607"/>
    </location>
</feature>
<keyword evidence="3" id="KW-1003">Cell membrane</keyword>
<reference evidence="10 11" key="1">
    <citation type="submission" date="2020-10" db="EMBL/GenBank/DDBJ databases">
        <title>Wide distribution of Phycisphaera-like planctomycetes from WD2101 soil group in peatlands and genome analysis of the first cultivated representative.</title>
        <authorList>
            <person name="Dedysh S.N."/>
            <person name="Beletsky A.V."/>
            <person name="Ivanova A."/>
            <person name="Kulichevskaya I.S."/>
            <person name="Suzina N.E."/>
            <person name="Philippov D.A."/>
            <person name="Rakitin A.L."/>
            <person name="Mardanov A.V."/>
            <person name="Ravin N.V."/>
        </authorList>
    </citation>
    <scope>NUCLEOTIDE SEQUENCE [LARGE SCALE GENOMIC DNA]</scope>
    <source>
        <strain evidence="10 11">M1803</strain>
    </source>
</reference>
<feature type="transmembrane region" description="Helical" evidence="8">
    <location>
        <begin position="531"/>
        <end position="554"/>
    </location>
</feature>
<accession>A0A7M2X1B8</accession>
<keyword evidence="7 8" id="KW-0472">Membrane</keyword>
<feature type="transmembrane region" description="Helical" evidence="8">
    <location>
        <begin position="452"/>
        <end position="472"/>
    </location>
</feature>
<evidence type="ECO:0000256" key="7">
    <source>
        <dbReference type="ARBA" id="ARBA00023136"/>
    </source>
</evidence>
<dbReference type="Gene3D" id="1.10.3720.10">
    <property type="entry name" value="MetI-like"/>
    <property type="match status" value="2"/>
</dbReference>
<feature type="transmembrane region" description="Helical" evidence="8">
    <location>
        <begin position="203"/>
        <end position="223"/>
    </location>
</feature>
<evidence type="ECO:0000256" key="6">
    <source>
        <dbReference type="ARBA" id="ARBA00022989"/>
    </source>
</evidence>
<feature type="transmembrane region" description="Helical" evidence="8">
    <location>
        <begin position="492"/>
        <end position="510"/>
    </location>
</feature>
<feature type="transmembrane region" description="Helical" evidence="8">
    <location>
        <begin position="382"/>
        <end position="404"/>
    </location>
</feature>
<dbReference type="GO" id="GO:0055085">
    <property type="term" value="P:transmembrane transport"/>
    <property type="evidence" value="ECO:0007669"/>
    <property type="project" value="InterPro"/>
</dbReference>
<feature type="transmembrane region" description="Helical" evidence="8">
    <location>
        <begin position="60"/>
        <end position="79"/>
    </location>
</feature>